<evidence type="ECO:0000313" key="1">
    <source>
        <dbReference type="EMBL" id="EYC02476.1"/>
    </source>
</evidence>
<reference evidence="2" key="1">
    <citation type="journal article" date="2015" name="Nat. Genet.">
        <title>The genome and transcriptome of the zoonotic hookworm Ancylostoma ceylanicum identify infection-specific gene families.</title>
        <authorList>
            <person name="Schwarz E.M."/>
            <person name="Hu Y."/>
            <person name="Antoshechkin I."/>
            <person name="Miller M.M."/>
            <person name="Sternberg P.W."/>
            <person name="Aroian R.V."/>
        </authorList>
    </citation>
    <scope>NUCLEOTIDE SEQUENCE</scope>
    <source>
        <strain evidence="2">HY135</strain>
    </source>
</reference>
<gene>
    <name evidence="1" type="primary">Acey_s0100.g3326</name>
    <name evidence="1" type="ORF">Y032_0100g3326</name>
</gene>
<proteinExistence type="predicted"/>
<keyword evidence="2" id="KW-1185">Reference proteome</keyword>
<dbReference type="Proteomes" id="UP000024635">
    <property type="component" value="Unassembled WGS sequence"/>
</dbReference>
<accession>A0A016TIE4</accession>
<evidence type="ECO:0000313" key="2">
    <source>
        <dbReference type="Proteomes" id="UP000024635"/>
    </source>
</evidence>
<dbReference type="EMBL" id="JARK01001436">
    <property type="protein sequence ID" value="EYC02476.1"/>
    <property type="molecule type" value="Genomic_DNA"/>
</dbReference>
<protein>
    <submittedName>
        <fullName evidence="1">Uncharacterized protein</fullName>
    </submittedName>
</protein>
<sequence length="129" mass="15362">MGYLLLMGTIDCPWAATRYRQRYTWVNMLMDVRYRRGRPDPVLAPSPTPPHNRSAPLLRRALATRALWFSHVLTRSTMVLTSLHKQQQTSTENRDARQNMSKLEDYRNETVLLRWCWTAARRCERRDQQ</sequence>
<dbReference type="AlphaFoldDB" id="A0A016TIE4"/>
<organism evidence="1 2">
    <name type="scientific">Ancylostoma ceylanicum</name>
    <dbReference type="NCBI Taxonomy" id="53326"/>
    <lineage>
        <taxon>Eukaryota</taxon>
        <taxon>Metazoa</taxon>
        <taxon>Ecdysozoa</taxon>
        <taxon>Nematoda</taxon>
        <taxon>Chromadorea</taxon>
        <taxon>Rhabditida</taxon>
        <taxon>Rhabditina</taxon>
        <taxon>Rhabditomorpha</taxon>
        <taxon>Strongyloidea</taxon>
        <taxon>Ancylostomatidae</taxon>
        <taxon>Ancylostomatinae</taxon>
        <taxon>Ancylostoma</taxon>
    </lineage>
</organism>
<comment type="caution">
    <text evidence="1">The sequence shown here is derived from an EMBL/GenBank/DDBJ whole genome shotgun (WGS) entry which is preliminary data.</text>
</comment>
<name>A0A016TIE4_9BILA</name>